<name>A0ABS4QA70_9NOCA</name>
<feature type="compositionally biased region" description="Basic and acidic residues" evidence="1">
    <location>
        <begin position="1"/>
        <end position="12"/>
    </location>
</feature>
<comment type="caution">
    <text evidence="3">The sequence shown here is derived from an EMBL/GenBank/DDBJ whole genome shotgun (WGS) entry which is preliminary data.</text>
</comment>
<feature type="compositionally biased region" description="Low complexity" evidence="1">
    <location>
        <begin position="147"/>
        <end position="177"/>
    </location>
</feature>
<feature type="compositionally biased region" description="Low complexity" evidence="1">
    <location>
        <begin position="104"/>
        <end position="124"/>
    </location>
</feature>
<keyword evidence="2" id="KW-0472">Membrane</keyword>
<feature type="compositionally biased region" description="Polar residues" evidence="1">
    <location>
        <begin position="67"/>
        <end position="83"/>
    </location>
</feature>
<organism evidence="3 4">
    <name type="scientific">Nocardia goodfellowii</name>
    <dbReference type="NCBI Taxonomy" id="882446"/>
    <lineage>
        <taxon>Bacteria</taxon>
        <taxon>Bacillati</taxon>
        <taxon>Actinomycetota</taxon>
        <taxon>Actinomycetes</taxon>
        <taxon>Mycobacteriales</taxon>
        <taxon>Nocardiaceae</taxon>
        <taxon>Nocardia</taxon>
    </lineage>
</organism>
<evidence type="ECO:0000313" key="4">
    <source>
        <dbReference type="Proteomes" id="UP001519325"/>
    </source>
</evidence>
<dbReference type="Proteomes" id="UP001519325">
    <property type="component" value="Unassembled WGS sequence"/>
</dbReference>
<feature type="transmembrane region" description="Helical" evidence="2">
    <location>
        <begin position="185"/>
        <end position="207"/>
    </location>
</feature>
<keyword evidence="2" id="KW-0812">Transmembrane</keyword>
<sequence length="324" mass="33985">MRIQPRPDKAETPARAVEGSADDADTVGMRNDEPVDAPPPPAPDVAGADAETVAMKIVAKPEDDAKTTTLPVQPRPDQQATQKIRTDAVPPRPAPMTKPPMTPRPAAGPKQPGKQGPSQQQPQPRRVPHAQSPADVQMTLPVQSVFQPAGQQPPQQRPHQPQPMAAPQRVEPAAPAAASGKSKRLLIGAGAAAALVIALVAGGVAFANRSDDSPQTQVREAIGDYTSALKAGDLAALRSSTCGSLHDFYAKLPEADFAGVHKLSQEQKTIPVVDEVDAIQISDGKALAQATVYTAADPSKKSARTFDLERTADGWKVCDPPPSS</sequence>
<dbReference type="RefSeq" id="WP_245365857.1">
    <property type="nucleotide sequence ID" value="NZ_JAGGMR010000001.1"/>
</dbReference>
<evidence type="ECO:0008006" key="5">
    <source>
        <dbReference type="Google" id="ProtNLM"/>
    </source>
</evidence>
<evidence type="ECO:0000313" key="3">
    <source>
        <dbReference type="EMBL" id="MBP2188547.1"/>
    </source>
</evidence>
<evidence type="ECO:0000256" key="2">
    <source>
        <dbReference type="SAM" id="Phobius"/>
    </source>
</evidence>
<feature type="compositionally biased region" description="Pro residues" evidence="1">
    <location>
        <begin position="90"/>
        <end position="103"/>
    </location>
</feature>
<reference evidence="3 4" key="1">
    <citation type="submission" date="2021-03" db="EMBL/GenBank/DDBJ databases">
        <title>Sequencing the genomes of 1000 actinobacteria strains.</title>
        <authorList>
            <person name="Klenk H.-P."/>
        </authorList>
    </citation>
    <scope>NUCLEOTIDE SEQUENCE [LARGE SCALE GENOMIC DNA]</scope>
    <source>
        <strain evidence="3 4">DSM 45516</strain>
    </source>
</reference>
<gene>
    <name evidence="3" type="ORF">BJ987_001448</name>
</gene>
<keyword evidence="4" id="KW-1185">Reference proteome</keyword>
<keyword evidence="2" id="KW-1133">Transmembrane helix</keyword>
<evidence type="ECO:0000256" key="1">
    <source>
        <dbReference type="SAM" id="MobiDB-lite"/>
    </source>
</evidence>
<accession>A0ABS4QA70</accession>
<proteinExistence type="predicted"/>
<feature type="region of interest" description="Disordered" evidence="1">
    <location>
        <begin position="1"/>
        <end position="177"/>
    </location>
</feature>
<protein>
    <recommendedName>
        <fullName evidence="5">Lumazine-binding protein</fullName>
    </recommendedName>
</protein>
<dbReference type="EMBL" id="JAGGMR010000001">
    <property type="protein sequence ID" value="MBP2188547.1"/>
    <property type="molecule type" value="Genomic_DNA"/>
</dbReference>